<dbReference type="SUPFAM" id="SSF56349">
    <property type="entry name" value="DNA breaking-rejoining enzymes"/>
    <property type="match status" value="1"/>
</dbReference>
<evidence type="ECO:0000256" key="3">
    <source>
        <dbReference type="ARBA" id="ARBA00022618"/>
    </source>
</evidence>
<keyword evidence="5 9" id="KW-0229">DNA integration</keyword>
<name>A0A9X0XBE5_9BURK</name>
<feature type="domain" description="Tyr recombinase" evidence="10">
    <location>
        <begin position="116"/>
        <end position="307"/>
    </location>
</feature>
<dbReference type="GO" id="GO:0051301">
    <property type="term" value="P:cell division"/>
    <property type="evidence" value="ECO:0007669"/>
    <property type="project" value="UniProtKB-KW"/>
</dbReference>
<gene>
    <name evidence="9" type="primary">xerC</name>
    <name evidence="12" type="ORF">JI742_00125</name>
</gene>
<dbReference type="HAMAP" id="MF_01808">
    <property type="entry name" value="Recomb_XerC_XerD"/>
    <property type="match status" value="1"/>
</dbReference>
<dbReference type="GO" id="GO:0005737">
    <property type="term" value="C:cytoplasm"/>
    <property type="evidence" value="ECO:0007669"/>
    <property type="project" value="UniProtKB-SubCell"/>
</dbReference>
<dbReference type="InterPro" id="IPR002104">
    <property type="entry name" value="Integrase_catalytic"/>
</dbReference>
<evidence type="ECO:0000259" key="10">
    <source>
        <dbReference type="PROSITE" id="PS51898"/>
    </source>
</evidence>
<proteinExistence type="inferred from homology"/>
<dbReference type="PROSITE" id="PS51900">
    <property type="entry name" value="CB"/>
    <property type="match status" value="1"/>
</dbReference>
<keyword evidence="7 9" id="KW-0233">DNA recombination</keyword>
<dbReference type="InterPro" id="IPR004107">
    <property type="entry name" value="Integrase_SAM-like_N"/>
</dbReference>
<evidence type="ECO:0000256" key="9">
    <source>
        <dbReference type="HAMAP-Rule" id="MF_01808"/>
    </source>
</evidence>
<keyword evidence="3 9" id="KW-0132">Cell division</keyword>
<evidence type="ECO:0000256" key="8">
    <source>
        <dbReference type="ARBA" id="ARBA00023306"/>
    </source>
</evidence>
<keyword evidence="2 9" id="KW-0963">Cytoplasm</keyword>
<dbReference type="Pfam" id="PF00589">
    <property type="entry name" value="Phage_integrase"/>
    <property type="match status" value="1"/>
</dbReference>
<dbReference type="InterPro" id="IPR011010">
    <property type="entry name" value="DNA_brk_join_enz"/>
</dbReference>
<evidence type="ECO:0000256" key="4">
    <source>
        <dbReference type="ARBA" id="ARBA00022829"/>
    </source>
</evidence>
<dbReference type="InterPro" id="IPR050090">
    <property type="entry name" value="Tyrosine_recombinase_XerCD"/>
</dbReference>
<evidence type="ECO:0000256" key="7">
    <source>
        <dbReference type="ARBA" id="ARBA00023172"/>
    </source>
</evidence>
<organism evidence="12 13">
    <name type="scientific">Aquariibacter lacus</name>
    <dbReference type="NCBI Taxonomy" id="2801332"/>
    <lineage>
        <taxon>Bacteria</taxon>
        <taxon>Pseudomonadati</taxon>
        <taxon>Pseudomonadota</taxon>
        <taxon>Betaproteobacteria</taxon>
        <taxon>Burkholderiales</taxon>
        <taxon>Sphaerotilaceae</taxon>
        <taxon>Aquariibacter</taxon>
    </lineage>
</organism>
<dbReference type="Proteomes" id="UP000643207">
    <property type="component" value="Unassembled WGS sequence"/>
</dbReference>
<evidence type="ECO:0000256" key="1">
    <source>
        <dbReference type="ARBA" id="ARBA00004496"/>
    </source>
</evidence>
<dbReference type="Gene3D" id="1.10.443.10">
    <property type="entry name" value="Intergrase catalytic core"/>
    <property type="match status" value="1"/>
</dbReference>
<reference evidence="12 13" key="1">
    <citation type="submission" date="2021-01" db="EMBL/GenBank/DDBJ databases">
        <title>Piscinibacter sp. Jin2 Genome sequencing and assembly.</title>
        <authorList>
            <person name="Kim I."/>
        </authorList>
    </citation>
    <scope>NUCLEOTIDE SEQUENCE [LARGE SCALE GENOMIC DNA]</scope>
    <source>
        <strain evidence="12 13">Jin2</strain>
    </source>
</reference>
<comment type="subcellular location">
    <subcellularLocation>
        <location evidence="1 9">Cytoplasm</location>
    </subcellularLocation>
</comment>
<dbReference type="AlphaFoldDB" id="A0A9X0XBE5"/>
<evidence type="ECO:0000259" key="11">
    <source>
        <dbReference type="PROSITE" id="PS51900"/>
    </source>
</evidence>
<feature type="active site" evidence="9">
    <location>
        <position position="285"/>
    </location>
</feature>
<feature type="active site" evidence="9">
    <location>
        <position position="190"/>
    </location>
</feature>
<dbReference type="CDD" id="cd00798">
    <property type="entry name" value="INT_XerDC_C"/>
    <property type="match status" value="1"/>
</dbReference>
<comment type="caution">
    <text evidence="12">The sequence shown here is derived from an EMBL/GenBank/DDBJ whole genome shotgun (WGS) entry which is preliminary data.</text>
</comment>
<dbReference type="GO" id="GO:0006313">
    <property type="term" value="P:DNA transposition"/>
    <property type="evidence" value="ECO:0007669"/>
    <property type="project" value="UniProtKB-UniRule"/>
</dbReference>
<feature type="active site" evidence="9">
    <location>
        <position position="159"/>
    </location>
</feature>
<dbReference type="PANTHER" id="PTHR30349">
    <property type="entry name" value="PHAGE INTEGRASE-RELATED"/>
    <property type="match status" value="1"/>
</dbReference>
<dbReference type="PANTHER" id="PTHR30349:SF81">
    <property type="entry name" value="TYROSINE RECOMBINASE XERC"/>
    <property type="match status" value="1"/>
</dbReference>
<feature type="active site" evidence="9">
    <location>
        <position position="262"/>
    </location>
</feature>
<dbReference type="InterPro" id="IPR010998">
    <property type="entry name" value="Integrase_recombinase_N"/>
</dbReference>
<evidence type="ECO:0000256" key="5">
    <source>
        <dbReference type="ARBA" id="ARBA00022908"/>
    </source>
</evidence>
<evidence type="ECO:0000313" key="13">
    <source>
        <dbReference type="Proteomes" id="UP000643207"/>
    </source>
</evidence>
<keyword evidence="13" id="KW-1185">Reference proteome</keyword>
<dbReference type="PROSITE" id="PS51898">
    <property type="entry name" value="TYR_RECOMBINASE"/>
    <property type="match status" value="1"/>
</dbReference>
<keyword evidence="6 9" id="KW-0238">DNA-binding</keyword>
<dbReference type="GO" id="GO:0003677">
    <property type="term" value="F:DNA binding"/>
    <property type="evidence" value="ECO:0007669"/>
    <property type="project" value="UniProtKB-UniRule"/>
</dbReference>
<feature type="domain" description="Core-binding (CB)" evidence="11">
    <location>
        <begin position="10"/>
        <end position="95"/>
    </location>
</feature>
<keyword evidence="8 9" id="KW-0131">Cell cycle</keyword>
<evidence type="ECO:0000256" key="6">
    <source>
        <dbReference type="ARBA" id="ARBA00023125"/>
    </source>
</evidence>
<comment type="subunit">
    <text evidence="9">Forms a cyclic heterotetrameric complex composed of two molecules of XerC and two molecules of XerD.</text>
</comment>
<dbReference type="GO" id="GO:0007059">
    <property type="term" value="P:chromosome segregation"/>
    <property type="evidence" value="ECO:0007669"/>
    <property type="project" value="UniProtKB-UniRule"/>
</dbReference>
<sequence>MAGPDTDPARPEAGSPAAHLEHLRVERRLAPASLRAYTAALQRLADCAAAEGLALPEVQTSALRRWAARLHGEGLAPRSLAQMLSAWRGYYRWLGQRHGLRANPADGLRAPKAPRLLPKALSVEEAVALAEHRVAEPADPRLEARDRCIVELLYGCGLRVAELCSLDVHAGPQAQGWIDRSAAEAHVLGKGRKRRSLPVGRAALDALVDWLAQRPALASPDQPALLLNRSGRRLSPSQVRSRLRERAARAGLPQPVHPHMLRHSYASHLLQSSGELRGVQELLGHASIATTQVYTRLDWQHLAKAYDAAHPRARRKPDDPA</sequence>
<dbReference type="GO" id="GO:0009037">
    <property type="term" value="F:tyrosine-based site-specific recombinase activity"/>
    <property type="evidence" value="ECO:0007669"/>
    <property type="project" value="UniProtKB-UniRule"/>
</dbReference>
<dbReference type="RefSeq" id="WP_201822790.1">
    <property type="nucleotide sequence ID" value="NZ_JAERRA010000001.1"/>
</dbReference>
<protein>
    <recommendedName>
        <fullName evidence="9">Tyrosine recombinase XerC</fullName>
    </recommendedName>
</protein>
<comment type="similarity">
    <text evidence="9">Belongs to the 'phage' integrase family. XerC subfamily.</text>
</comment>
<dbReference type="InterPro" id="IPR044068">
    <property type="entry name" value="CB"/>
</dbReference>
<keyword evidence="4 9" id="KW-0159">Chromosome partition</keyword>
<dbReference type="Pfam" id="PF02899">
    <property type="entry name" value="Phage_int_SAM_1"/>
    <property type="match status" value="1"/>
</dbReference>
<comment type="function">
    <text evidence="9">Site-specific tyrosine recombinase, which acts by catalyzing the cutting and rejoining of the recombining DNA molecules. The XerC-XerD complex is essential to convert dimers of the bacterial chromosome into monomers to permit their segregation at cell division. It also contributes to the segregational stability of plasmids.</text>
</comment>
<feature type="active site" description="O-(3'-phospho-DNA)-tyrosine intermediate" evidence="9">
    <location>
        <position position="294"/>
    </location>
</feature>
<dbReference type="InterPro" id="IPR013762">
    <property type="entry name" value="Integrase-like_cat_sf"/>
</dbReference>
<feature type="active site" evidence="9">
    <location>
        <position position="259"/>
    </location>
</feature>
<evidence type="ECO:0000256" key="2">
    <source>
        <dbReference type="ARBA" id="ARBA00022490"/>
    </source>
</evidence>
<evidence type="ECO:0000313" key="12">
    <source>
        <dbReference type="EMBL" id="MBL0718284.1"/>
    </source>
</evidence>
<dbReference type="EMBL" id="JAERRA010000001">
    <property type="protein sequence ID" value="MBL0718284.1"/>
    <property type="molecule type" value="Genomic_DNA"/>
</dbReference>
<accession>A0A9X0XBE5</accession>
<dbReference type="Gene3D" id="1.10.150.130">
    <property type="match status" value="1"/>
</dbReference>
<dbReference type="InterPro" id="IPR023009">
    <property type="entry name" value="Tyrosine_recombinase_XerC/XerD"/>
</dbReference>